<dbReference type="InterPro" id="IPR008979">
    <property type="entry name" value="Galactose-bd-like_sf"/>
</dbReference>
<accession>A0ABQ2KGM8</accession>
<evidence type="ECO:0000313" key="2">
    <source>
        <dbReference type="EMBL" id="GGN81328.1"/>
    </source>
</evidence>
<protein>
    <submittedName>
        <fullName evidence="2">Uncharacterized protein</fullName>
    </submittedName>
</protein>
<gene>
    <name evidence="2" type="ORF">GCM10011610_31650</name>
</gene>
<keyword evidence="3" id="KW-1185">Reference proteome</keyword>
<dbReference type="Gene3D" id="2.60.120.260">
    <property type="entry name" value="Galactose-binding domain-like"/>
    <property type="match status" value="1"/>
</dbReference>
<name>A0ABQ2KGM8_9NOCA</name>
<reference evidence="3" key="1">
    <citation type="journal article" date="2019" name="Int. J. Syst. Evol. Microbiol.">
        <title>The Global Catalogue of Microorganisms (GCM) 10K type strain sequencing project: providing services to taxonomists for standard genome sequencing and annotation.</title>
        <authorList>
            <consortium name="The Broad Institute Genomics Platform"/>
            <consortium name="The Broad Institute Genome Sequencing Center for Infectious Disease"/>
            <person name="Wu L."/>
            <person name="Ma J."/>
        </authorList>
    </citation>
    <scope>NUCLEOTIDE SEQUENCE [LARGE SCALE GENOMIC DNA]</scope>
    <source>
        <strain evidence="3">CGMCC 4.7329</strain>
    </source>
</reference>
<feature type="compositionally biased region" description="Polar residues" evidence="1">
    <location>
        <begin position="1"/>
        <end position="44"/>
    </location>
</feature>
<feature type="region of interest" description="Disordered" evidence="1">
    <location>
        <begin position="1"/>
        <end position="46"/>
    </location>
</feature>
<dbReference type="SUPFAM" id="SSF49785">
    <property type="entry name" value="Galactose-binding domain-like"/>
    <property type="match status" value="1"/>
</dbReference>
<comment type="caution">
    <text evidence="2">The sequence shown here is derived from an EMBL/GenBank/DDBJ whole genome shotgun (WGS) entry which is preliminary data.</text>
</comment>
<sequence length="436" mass="47160">MTTIPQYSAPTTTATDGSVSSSAPLHFDLNTNPDPVRISPSSGDPQRADIILVGSRRSASAIECRKITVVVPTGTNSPDLTPDLTSVSAQISLPDWTPTTNTATKTITFTPASGHAEIGRDQGVTVQLMGMRINEVVGNAVLRIDIEWREAGYDDPWATDTTEFDIGKFPASFHVDNFIAEELVIDNRGSVKLNWEASGVSSLRLLYDVADINVMNMTTFTVKTVTHTTVFYLRATIQVGNNTVERILSTTVTVRVPDLEVGNLTVRGGLRALGNLIVDLPRLIDPTASIGVDPEHPPENMLDGNLDTYYQSETDCVGQYGGTLYIDLGSVQVIDAIDIYFGRPDGSYIPDAFFVNGSIEGHNNPTRLVTSNSPEREVHWTGSVQMRHLTLNVRRNSAGGRVAIRSIQVGRPRLGVTQDAASFGVPVTAHRGIIEG</sequence>
<organism evidence="2 3">
    <name type="scientific">Nocardia rhizosphaerihabitans</name>
    <dbReference type="NCBI Taxonomy" id="1691570"/>
    <lineage>
        <taxon>Bacteria</taxon>
        <taxon>Bacillati</taxon>
        <taxon>Actinomycetota</taxon>
        <taxon>Actinomycetes</taxon>
        <taxon>Mycobacteriales</taxon>
        <taxon>Nocardiaceae</taxon>
        <taxon>Nocardia</taxon>
    </lineage>
</organism>
<evidence type="ECO:0000256" key="1">
    <source>
        <dbReference type="SAM" id="MobiDB-lite"/>
    </source>
</evidence>
<evidence type="ECO:0000313" key="3">
    <source>
        <dbReference type="Proteomes" id="UP000658127"/>
    </source>
</evidence>
<dbReference type="EMBL" id="BMNE01000003">
    <property type="protein sequence ID" value="GGN81328.1"/>
    <property type="molecule type" value="Genomic_DNA"/>
</dbReference>
<dbReference type="RefSeq" id="WP_189028652.1">
    <property type="nucleotide sequence ID" value="NZ_BMNE01000003.1"/>
</dbReference>
<dbReference type="Proteomes" id="UP000658127">
    <property type="component" value="Unassembled WGS sequence"/>
</dbReference>
<proteinExistence type="predicted"/>